<feature type="binding site" evidence="6">
    <location>
        <position position="443"/>
    </location>
    <ligand>
        <name>Mg(2+)</name>
        <dbReference type="ChEBI" id="CHEBI:18420"/>
    </ligand>
</feature>
<reference evidence="13 14" key="1">
    <citation type="journal article" date="2019" name="Microbiol. Resour. Announc.">
        <title>Draft Genome Sequences of Type Strains of Gordonibacter faecihominis, Paraeggerthella hongkongensis, Parvibacter caecicola,Slackia equolifaciens, Slackia faecicanis, and Slackia isoflavoniconvertens.</title>
        <authorList>
            <person name="Danylec N."/>
            <person name="Stoll D.A."/>
            <person name="Dotsch A."/>
            <person name="Huch M."/>
        </authorList>
    </citation>
    <scope>NUCLEOTIDE SEQUENCE [LARGE SCALE GENOMIC DNA]</scope>
    <source>
        <strain evidence="13 14">DSM 18785</strain>
    </source>
</reference>
<evidence type="ECO:0000256" key="7">
    <source>
        <dbReference type="RuleBase" id="RU003800"/>
    </source>
</evidence>
<evidence type="ECO:0000256" key="2">
    <source>
        <dbReference type="ARBA" id="ARBA00022679"/>
    </source>
</evidence>
<gene>
    <name evidence="13" type="primary">ppk1</name>
    <name evidence="6" type="synonym">ppk</name>
    <name evidence="13" type="ORF">DMP10_07055</name>
</gene>
<feature type="binding site" evidence="6">
    <location>
        <position position="632"/>
    </location>
    <ligand>
        <name>ATP</name>
        <dbReference type="ChEBI" id="CHEBI:30616"/>
    </ligand>
</feature>
<keyword evidence="4 6" id="KW-0418">Kinase</keyword>
<dbReference type="Pfam" id="PF02503">
    <property type="entry name" value="PP_kinase"/>
    <property type="match status" value="1"/>
</dbReference>
<dbReference type="Proteomes" id="UP000278327">
    <property type="component" value="Unassembled WGS sequence"/>
</dbReference>
<feature type="binding site" evidence="6">
    <location>
        <position position="536"/>
    </location>
    <ligand>
        <name>ATP</name>
        <dbReference type="ChEBI" id="CHEBI:30616"/>
    </ligand>
</feature>
<feature type="binding site" evidence="6">
    <location>
        <position position="660"/>
    </location>
    <ligand>
        <name>ATP</name>
        <dbReference type="ChEBI" id="CHEBI:30616"/>
    </ligand>
</feature>
<dbReference type="InterPro" id="IPR025198">
    <property type="entry name" value="PPK_N_dom"/>
</dbReference>
<dbReference type="GO" id="GO:0009358">
    <property type="term" value="C:polyphosphate kinase complex"/>
    <property type="evidence" value="ECO:0007669"/>
    <property type="project" value="InterPro"/>
</dbReference>
<sequence>MVKCIGRARSGARLDFFGQRLYKREKARPMNAQASKDTAATTTIVKPPYMQNRELSWLDFNKRVLDQGADPTVPLLERLNFISIFWSNLQEFFMVRVGSLTDLSLLKKSIIDPKSGMTPAQQLEAIYARCHELYPYYEETYKTVRSLLAEQGIRGLHKEDLTAEQRDYLRGYMEDNVLPFLSPQIINARHPFPHLENGGLYIVVRLDEEARPKAKKSKEERARDKAEAKATKNLGAEGVTLGIIPLPRQTSRVIELPGDGLQFILVERAIEMFAAEVFSMYTVKHTNIICVTRNADLDATEGAEEQGEDYREHMKRILKKRSRLAPVRLESERPLSRTVKGLLLEKLGLAEHQLFVTRVPLNMGYTWGLGSRLSAEARAALTQAPFTPQWPACLDRKRSIIEQVSEHEVLLSYPYQSMDAFVQLLREASVDPAVVSIKITLYRLASQSHLAEALINAAENGKEVTALFELRARFDESNNIEWSQRFEAAGCHVIYGFRNFKVHSKICTITRQTENGLQHITQLGTGNYNEKTAKLYTDFSFITCDSQIGHDAADFFRNMALENTSDNYDILWVAPLMIKQNILRNIDVQIERARRGEKCGLFFKTNSITDKEVIDKLVEASQAGVPIDLFVRGISCILPGVEGYTDRVREVSIVGQLLEHSRIYGFGPRDDCKLYLSSADLMTRNMDKRIEIAWPILNDTLRNQVLGYLGICYSDTAKLRELLPDGSYTALGAFAERDENGEVELFDSQKYLIAEAQRMKLVSAELAARQEANNGGSARMVFPLGEVATAGSAPAGADEVVTEEESEFIAHRSPELEAAEAKAVRDAADAMAAAATATAASVLEAVTKGVAQEVAALQAREAQGATAPSEDAPAAGSDPVATDPAEAADPAATAPTAEGPVAERAELDAAAATAVEEGRPRPDTAPTAAAVTAPVPAPAPATEVIDAARTDDGRAIVPAAVVEPAPEGNAIARFFRRLFGK</sequence>
<protein>
    <recommendedName>
        <fullName evidence="6 7">Polyphosphate kinase</fullName>
        <ecNumber evidence="6 7">2.7.4.1</ecNumber>
    </recommendedName>
    <alternativeName>
        <fullName evidence="6">ATP-polyphosphate phosphotransferase</fullName>
    </alternativeName>
    <alternativeName>
        <fullName evidence="6">Polyphosphoric acid kinase</fullName>
    </alternativeName>
</protein>
<dbReference type="InterPro" id="IPR036832">
    <property type="entry name" value="PPK_N_dom_sf"/>
</dbReference>
<keyword evidence="5 6" id="KW-0067">ATP-binding</keyword>
<evidence type="ECO:0000256" key="3">
    <source>
        <dbReference type="ARBA" id="ARBA00022741"/>
    </source>
</evidence>
<evidence type="ECO:0000256" key="4">
    <source>
        <dbReference type="ARBA" id="ARBA00022777"/>
    </source>
</evidence>
<dbReference type="Pfam" id="PF17941">
    <property type="entry name" value="PP_kinase_C_1"/>
    <property type="match status" value="1"/>
</dbReference>
<accession>A0A3N0ASC5</accession>
<dbReference type="GO" id="GO:0005524">
    <property type="term" value="F:ATP binding"/>
    <property type="evidence" value="ECO:0007669"/>
    <property type="project" value="UniProtKB-KW"/>
</dbReference>
<keyword evidence="3 6" id="KW-0547">Nucleotide-binding</keyword>
<evidence type="ECO:0000256" key="5">
    <source>
        <dbReference type="ARBA" id="ARBA00022840"/>
    </source>
</evidence>
<dbReference type="Gene3D" id="3.30.870.10">
    <property type="entry name" value="Endonuclease Chain A"/>
    <property type="match status" value="2"/>
</dbReference>
<dbReference type="GO" id="GO:0008976">
    <property type="term" value="F:polyphosphate kinase activity"/>
    <property type="evidence" value="ECO:0007669"/>
    <property type="project" value="UniProtKB-UniRule"/>
</dbReference>
<dbReference type="CDD" id="cd09166">
    <property type="entry name" value="PLDc_PPK1_C1_unchar"/>
    <property type="match status" value="1"/>
</dbReference>
<comment type="cofactor">
    <cofactor evidence="6">
        <name>Mg(2+)</name>
        <dbReference type="ChEBI" id="CHEBI:18420"/>
    </cofactor>
</comment>
<evidence type="ECO:0000313" key="13">
    <source>
        <dbReference type="EMBL" id="RNL37743.1"/>
    </source>
</evidence>
<dbReference type="PANTHER" id="PTHR30218">
    <property type="entry name" value="POLYPHOSPHATE KINASE"/>
    <property type="match status" value="1"/>
</dbReference>
<comment type="catalytic activity">
    <reaction evidence="6 7">
        <text>[phosphate](n) + ATP = [phosphate](n+1) + ADP</text>
        <dbReference type="Rhea" id="RHEA:19573"/>
        <dbReference type="Rhea" id="RHEA-COMP:9859"/>
        <dbReference type="Rhea" id="RHEA-COMP:14280"/>
        <dbReference type="ChEBI" id="CHEBI:16838"/>
        <dbReference type="ChEBI" id="CHEBI:30616"/>
        <dbReference type="ChEBI" id="CHEBI:456216"/>
        <dbReference type="EC" id="2.7.4.1"/>
    </reaction>
</comment>
<dbReference type="InterPro" id="IPR025200">
    <property type="entry name" value="PPK_C_dom2"/>
</dbReference>
<name>A0A3N0ASC5_9ACTN</name>
<keyword evidence="6" id="KW-0479">Metal-binding</keyword>
<feature type="domain" description="Polyphosphate kinase N-terminal" evidence="10">
    <location>
        <begin position="51"/>
        <end position="154"/>
    </location>
</feature>
<dbReference type="InterPro" id="IPR036830">
    <property type="entry name" value="PP_kinase_middle_dom_sf"/>
</dbReference>
<feature type="compositionally biased region" description="Low complexity" evidence="8">
    <location>
        <begin position="878"/>
        <end position="900"/>
    </location>
</feature>
<dbReference type="NCBIfam" id="TIGR03705">
    <property type="entry name" value="poly_P_kin"/>
    <property type="match status" value="1"/>
</dbReference>
<feature type="domain" description="Polyphosphate kinase middle" evidence="9">
    <location>
        <begin position="164"/>
        <end position="368"/>
    </location>
</feature>
<dbReference type="AlphaFoldDB" id="A0A3N0ASC5"/>
<dbReference type="Pfam" id="PF13090">
    <property type="entry name" value="PP_kinase_C"/>
    <property type="match status" value="1"/>
</dbReference>
<proteinExistence type="inferred from homology"/>
<dbReference type="InterPro" id="IPR041108">
    <property type="entry name" value="PP_kinase_C_1"/>
</dbReference>
<feature type="compositionally biased region" description="Low complexity" evidence="8">
    <location>
        <begin position="924"/>
        <end position="934"/>
    </location>
</feature>
<feature type="active site" description="Phosphohistidine intermediate" evidence="6">
    <location>
        <position position="503"/>
    </location>
</feature>
<evidence type="ECO:0000259" key="9">
    <source>
        <dbReference type="Pfam" id="PF02503"/>
    </source>
</evidence>
<feature type="region of interest" description="Disordered" evidence="8">
    <location>
        <begin position="861"/>
        <end position="900"/>
    </location>
</feature>
<dbReference type="GO" id="GO:0046872">
    <property type="term" value="F:metal ion binding"/>
    <property type="evidence" value="ECO:0007669"/>
    <property type="project" value="UniProtKB-KW"/>
</dbReference>
<comment type="function">
    <text evidence="6 7">Catalyzes the reversible transfer of the terminal phosphate of ATP to form a long-chain polyphosphate (polyP).</text>
</comment>
<dbReference type="EC" id="2.7.4.1" evidence="6 7"/>
<evidence type="ECO:0000313" key="14">
    <source>
        <dbReference type="Proteomes" id="UP000278327"/>
    </source>
</evidence>
<feature type="binding site" evidence="6">
    <location>
        <position position="473"/>
    </location>
    <ligand>
        <name>Mg(2+)</name>
        <dbReference type="ChEBI" id="CHEBI:18420"/>
    </ligand>
</feature>
<comment type="similarity">
    <text evidence="6 7">Belongs to the polyphosphate kinase 1 (PPK1) family.</text>
</comment>
<evidence type="ECO:0000256" key="1">
    <source>
        <dbReference type="ARBA" id="ARBA00022553"/>
    </source>
</evidence>
<dbReference type="Gene3D" id="3.30.1840.10">
    <property type="entry name" value="Polyphosphate kinase middle domain"/>
    <property type="match status" value="1"/>
</dbReference>
<dbReference type="SUPFAM" id="SSF56024">
    <property type="entry name" value="Phospholipase D/nuclease"/>
    <property type="match status" value="2"/>
</dbReference>
<dbReference type="EMBL" id="QICA01000010">
    <property type="protein sequence ID" value="RNL37743.1"/>
    <property type="molecule type" value="Genomic_DNA"/>
</dbReference>
<keyword evidence="1 6" id="KW-0597">Phosphoprotein</keyword>
<comment type="caution">
    <text evidence="13">The sequence shown here is derived from an EMBL/GenBank/DDBJ whole genome shotgun (WGS) entry which is preliminary data.</text>
</comment>
<dbReference type="GO" id="GO:0006799">
    <property type="term" value="P:polyphosphate biosynthetic process"/>
    <property type="evidence" value="ECO:0007669"/>
    <property type="project" value="UniProtKB-UniRule"/>
</dbReference>
<feature type="domain" description="Polyphosphate kinase C-terminal" evidence="12">
    <location>
        <begin position="400"/>
        <end position="560"/>
    </location>
</feature>
<evidence type="ECO:0000259" key="11">
    <source>
        <dbReference type="Pfam" id="PF13090"/>
    </source>
</evidence>
<evidence type="ECO:0000259" key="10">
    <source>
        <dbReference type="Pfam" id="PF13089"/>
    </source>
</evidence>
<dbReference type="Pfam" id="PF13089">
    <property type="entry name" value="PP_kinase_N"/>
    <property type="match status" value="1"/>
</dbReference>
<organism evidence="13 14">
    <name type="scientific">Adlercreutzia equolifaciens subsp. celatus DSM 18785</name>
    <dbReference type="NCBI Taxonomy" id="1121021"/>
    <lineage>
        <taxon>Bacteria</taxon>
        <taxon>Bacillati</taxon>
        <taxon>Actinomycetota</taxon>
        <taxon>Coriobacteriia</taxon>
        <taxon>Eggerthellales</taxon>
        <taxon>Eggerthellaceae</taxon>
        <taxon>Adlercreutzia</taxon>
    </lineage>
</organism>
<keyword evidence="2 6" id="KW-0808">Transferase</keyword>
<evidence type="ECO:0000256" key="6">
    <source>
        <dbReference type="HAMAP-Rule" id="MF_00347"/>
    </source>
</evidence>
<dbReference type="Gene3D" id="1.20.58.310">
    <property type="entry name" value="Polyphosphate kinase N-terminal domain"/>
    <property type="match status" value="1"/>
</dbReference>
<dbReference type="InterPro" id="IPR024953">
    <property type="entry name" value="PP_kinase_middle"/>
</dbReference>
<keyword evidence="6" id="KW-0460">Magnesium</keyword>
<dbReference type="InterPro" id="IPR003414">
    <property type="entry name" value="PP_kinase"/>
</dbReference>
<feature type="binding site" evidence="6">
    <location>
        <position position="88"/>
    </location>
    <ligand>
        <name>ATP</name>
        <dbReference type="ChEBI" id="CHEBI:30616"/>
    </ligand>
</feature>
<dbReference type="SUPFAM" id="SSF140356">
    <property type="entry name" value="PPK N-terminal domain-like"/>
    <property type="match status" value="1"/>
</dbReference>
<keyword evidence="14" id="KW-1185">Reference proteome</keyword>
<comment type="PTM">
    <text evidence="6 7">An intermediate of this reaction is the autophosphorylated ppk in which a phosphate is covalently linked to a histidine residue through a N-P bond.</text>
</comment>
<dbReference type="PANTHER" id="PTHR30218:SF0">
    <property type="entry name" value="POLYPHOSPHATE KINASE"/>
    <property type="match status" value="1"/>
</dbReference>
<dbReference type="HAMAP" id="MF_00347">
    <property type="entry name" value="Polyphosphate_kinase"/>
    <property type="match status" value="1"/>
</dbReference>
<dbReference type="SUPFAM" id="SSF143724">
    <property type="entry name" value="PHP14-like"/>
    <property type="match status" value="1"/>
</dbReference>
<feature type="domain" description="Polyphosphate kinase C-terminal" evidence="11">
    <location>
        <begin position="571"/>
        <end position="733"/>
    </location>
</feature>
<evidence type="ECO:0000259" key="12">
    <source>
        <dbReference type="Pfam" id="PF17941"/>
    </source>
</evidence>
<feature type="region of interest" description="Disordered" evidence="8">
    <location>
        <begin position="913"/>
        <end position="937"/>
    </location>
</feature>
<evidence type="ECO:0000256" key="8">
    <source>
        <dbReference type="SAM" id="MobiDB-lite"/>
    </source>
</evidence>